<dbReference type="InterPro" id="IPR013557">
    <property type="entry name" value="AntA/B_antirep"/>
</dbReference>
<dbReference type="Pfam" id="PF08346">
    <property type="entry name" value="AntA"/>
    <property type="match status" value="1"/>
</dbReference>
<organism evidence="2 3">
    <name type="scientific">Comamonas koreensis</name>
    <dbReference type="NCBI Taxonomy" id="160825"/>
    <lineage>
        <taxon>Bacteria</taxon>
        <taxon>Pseudomonadati</taxon>
        <taxon>Pseudomonadota</taxon>
        <taxon>Betaproteobacteria</taxon>
        <taxon>Burkholderiales</taxon>
        <taxon>Comamonadaceae</taxon>
        <taxon>Comamonas</taxon>
    </lineage>
</organism>
<sequence length="275" mass="30515">MNELIQVVSREIGGTVVLTANARELHAYLGPDTRFNDWIDRRIAEYDFQEGKDFYSFLSKTPSGGRPSKEYTLALNMAKELSMVERTPKGKEARLYFIECERVALAGQVATLPQPKKSASQSGLPEFRRARALDMAAKTAERIVAQFPSLSEQSRQVVFAKVINPVAGIEILALPHLEQETYPAEKVGEKLGISANMVGRIANSHGLKIEEYGMFVLDKSPNSSKQVRTFVYNDKGVEAVKFYLEVEKLPKAPERELLAKAATSSPTPKPQGVLL</sequence>
<accession>A0AAW4XWR2</accession>
<comment type="caution">
    <text evidence="2">The sequence shown here is derived from an EMBL/GenBank/DDBJ whole genome shotgun (WGS) entry which is preliminary data.</text>
</comment>
<evidence type="ECO:0000313" key="2">
    <source>
        <dbReference type="EMBL" id="MCD2165570.1"/>
    </source>
</evidence>
<dbReference type="EMBL" id="JAJNCT010000010">
    <property type="protein sequence ID" value="MCD2165570.1"/>
    <property type="molecule type" value="Genomic_DNA"/>
</dbReference>
<name>A0AAW4XWR2_9BURK</name>
<protein>
    <submittedName>
        <fullName evidence="2">AntA/AntB antirepressor family protein</fullName>
    </submittedName>
</protein>
<keyword evidence="3" id="KW-1185">Reference proteome</keyword>
<reference evidence="2 3" key="1">
    <citation type="submission" date="2021-11" db="EMBL/GenBank/DDBJ databases">
        <title>Genome sequence.</title>
        <authorList>
            <person name="Sun Q."/>
        </authorList>
    </citation>
    <scope>NUCLEOTIDE SEQUENCE [LARGE SCALE GENOMIC DNA]</scope>
    <source>
        <strain evidence="2 3">KCTC 12005</strain>
    </source>
</reference>
<dbReference type="AlphaFoldDB" id="A0AAW4XWR2"/>
<dbReference type="Proteomes" id="UP001199260">
    <property type="component" value="Unassembled WGS sequence"/>
</dbReference>
<evidence type="ECO:0000259" key="1">
    <source>
        <dbReference type="Pfam" id="PF08346"/>
    </source>
</evidence>
<feature type="domain" description="AntA/AntB antirepressor" evidence="1">
    <location>
        <begin position="21"/>
        <end position="87"/>
    </location>
</feature>
<gene>
    <name evidence="2" type="ORF">LPW39_10525</name>
</gene>
<proteinExistence type="predicted"/>
<dbReference type="RefSeq" id="WP_230774373.1">
    <property type="nucleotide sequence ID" value="NZ_JAJNCT010000010.1"/>
</dbReference>
<evidence type="ECO:0000313" key="3">
    <source>
        <dbReference type="Proteomes" id="UP001199260"/>
    </source>
</evidence>